<gene>
    <name evidence="2" type="ORF">SAMN04488027_1103</name>
</gene>
<dbReference type="SUPFAM" id="SSF58113">
    <property type="entry name" value="Apolipoprotein A-I"/>
    <property type="match status" value="1"/>
</dbReference>
<feature type="coiled-coil region" evidence="1">
    <location>
        <begin position="80"/>
        <end position="165"/>
    </location>
</feature>
<keyword evidence="3" id="KW-1185">Reference proteome</keyword>
<sequence>MNTQEQCMDQTTSKQTPMAKSELLIRSWNPLKSIVAAVLMSSILWSCNTSNKDGNTSSEDIQREVEDVIQVSKAYTAEKWDNLSDNIEKMENDIEASTNDVIENYNSLSADLQNQFEDEKQGIADRKAELNKKLEEFKKASGEKKEELKAEIIQLKTALNRSISTFEKEMEEEQK</sequence>
<dbReference type="Gene3D" id="1.20.120.20">
    <property type="entry name" value="Apolipoprotein"/>
    <property type="match status" value="1"/>
</dbReference>
<dbReference type="OrthoDB" id="827857at2"/>
<evidence type="ECO:0000313" key="3">
    <source>
        <dbReference type="Proteomes" id="UP000199296"/>
    </source>
</evidence>
<keyword evidence="1" id="KW-0175">Coiled coil</keyword>
<proteinExistence type="predicted"/>
<dbReference type="RefSeq" id="WP_143002828.1">
    <property type="nucleotide sequence ID" value="NZ_FNCW01000010.1"/>
</dbReference>
<organism evidence="2 3">
    <name type="scientific">Psychroflexus sediminis</name>
    <dbReference type="NCBI Taxonomy" id="470826"/>
    <lineage>
        <taxon>Bacteria</taxon>
        <taxon>Pseudomonadati</taxon>
        <taxon>Bacteroidota</taxon>
        <taxon>Flavobacteriia</taxon>
        <taxon>Flavobacteriales</taxon>
        <taxon>Flavobacteriaceae</taxon>
        <taxon>Psychroflexus</taxon>
    </lineage>
</organism>
<dbReference type="AlphaFoldDB" id="A0A1G7XXH9"/>
<protein>
    <submittedName>
        <fullName evidence="2">Uncharacterized protein</fullName>
    </submittedName>
</protein>
<evidence type="ECO:0000256" key="1">
    <source>
        <dbReference type="SAM" id="Coils"/>
    </source>
</evidence>
<name>A0A1G7XXH9_9FLAO</name>
<dbReference type="EMBL" id="FNCW01000010">
    <property type="protein sequence ID" value="SDG88793.1"/>
    <property type="molecule type" value="Genomic_DNA"/>
</dbReference>
<evidence type="ECO:0000313" key="2">
    <source>
        <dbReference type="EMBL" id="SDG88793.1"/>
    </source>
</evidence>
<reference evidence="2 3" key="1">
    <citation type="submission" date="2016-10" db="EMBL/GenBank/DDBJ databases">
        <authorList>
            <person name="de Groot N.N."/>
        </authorList>
    </citation>
    <scope>NUCLEOTIDE SEQUENCE [LARGE SCALE GENOMIC DNA]</scope>
    <source>
        <strain evidence="2 3">DSM 19803</strain>
    </source>
</reference>
<accession>A0A1G7XXH9</accession>
<dbReference type="Proteomes" id="UP000199296">
    <property type="component" value="Unassembled WGS sequence"/>
</dbReference>
<dbReference type="STRING" id="470826.SAMN04488027_1103"/>